<evidence type="ECO:0000313" key="3">
    <source>
        <dbReference type="EMBL" id="KJB25881.1"/>
    </source>
</evidence>
<comment type="similarity">
    <text evidence="1">Belongs to the chalcone isomerase family.</text>
</comment>
<dbReference type="Pfam" id="PF16035">
    <property type="entry name" value="Chalcone_2"/>
    <property type="match status" value="1"/>
</dbReference>
<protein>
    <recommendedName>
        <fullName evidence="2">Chalcone isomerase domain-containing protein</fullName>
    </recommendedName>
</protein>
<dbReference type="eggNOG" id="ENOG502QQ8D">
    <property type="taxonomic scope" value="Eukaryota"/>
</dbReference>
<dbReference type="SUPFAM" id="SSF54626">
    <property type="entry name" value="Chalcone isomerase"/>
    <property type="match status" value="1"/>
</dbReference>
<accession>A0A0D2R8G9</accession>
<dbReference type="GO" id="GO:0005504">
    <property type="term" value="F:fatty acid binding"/>
    <property type="evidence" value="ECO:0007669"/>
    <property type="project" value="TreeGrafter"/>
</dbReference>
<gene>
    <name evidence="3" type="ORF">B456_004G216200</name>
</gene>
<dbReference type="InterPro" id="IPR016087">
    <property type="entry name" value="Chalcone_isomerase"/>
</dbReference>
<dbReference type="Gene3D" id="1.10.890.20">
    <property type="match status" value="1"/>
</dbReference>
<dbReference type="GO" id="GO:0009570">
    <property type="term" value="C:chloroplast stroma"/>
    <property type="evidence" value="ECO:0007669"/>
    <property type="project" value="TreeGrafter"/>
</dbReference>
<dbReference type="Gramene" id="KJB25881">
    <property type="protein sequence ID" value="KJB25881"/>
    <property type="gene ID" value="B456_004G216200"/>
</dbReference>
<reference evidence="3 4" key="1">
    <citation type="journal article" date="2012" name="Nature">
        <title>Repeated polyploidization of Gossypium genomes and the evolution of spinnable cotton fibres.</title>
        <authorList>
            <person name="Paterson A.H."/>
            <person name="Wendel J.F."/>
            <person name="Gundlach H."/>
            <person name="Guo H."/>
            <person name="Jenkins J."/>
            <person name="Jin D."/>
            <person name="Llewellyn D."/>
            <person name="Showmaker K.C."/>
            <person name="Shu S."/>
            <person name="Udall J."/>
            <person name="Yoo M.J."/>
            <person name="Byers R."/>
            <person name="Chen W."/>
            <person name="Doron-Faigenboim A."/>
            <person name="Duke M.V."/>
            <person name="Gong L."/>
            <person name="Grimwood J."/>
            <person name="Grover C."/>
            <person name="Grupp K."/>
            <person name="Hu G."/>
            <person name="Lee T.H."/>
            <person name="Li J."/>
            <person name="Lin L."/>
            <person name="Liu T."/>
            <person name="Marler B.S."/>
            <person name="Page J.T."/>
            <person name="Roberts A.W."/>
            <person name="Romanel E."/>
            <person name="Sanders W.S."/>
            <person name="Szadkowski E."/>
            <person name="Tan X."/>
            <person name="Tang H."/>
            <person name="Xu C."/>
            <person name="Wang J."/>
            <person name="Wang Z."/>
            <person name="Zhang D."/>
            <person name="Zhang L."/>
            <person name="Ashrafi H."/>
            <person name="Bedon F."/>
            <person name="Bowers J.E."/>
            <person name="Brubaker C.L."/>
            <person name="Chee P.W."/>
            <person name="Das S."/>
            <person name="Gingle A.R."/>
            <person name="Haigler C.H."/>
            <person name="Harker D."/>
            <person name="Hoffmann L.V."/>
            <person name="Hovav R."/>
            <person name="Jones D.C."/>
            <person name="Lemke C."/>
            <person name="Mansoor S."/>
            <person name="ur Rahman M."/>
            <person name="Rainville L.N."/>
            <person name="Rambani A."/>
            <person name="Reddy U.K."/>
            <person name="Rong J.K."/>
            <person name="Saranga Y."/>
            <person name="Scheffler B.E."/>
            <person name="Scheffler J.A."/>
            <person name="Stelly D.M."/>
            <person name="Triplett B.A."/>
            <person name="Van Deynze A."/>
            <person name="Vaslin M.F."/>
            <person name="Waghmare V.N."/>
            <person name="Walford S.A."/>
            <person name="Wright R.J."/>
            <person name="Zaki E.A."/>
            <person name="Zhang T."/>
            <person name="Dennis E.S."/>
            <person name="Mayer K.F."/>
            <person name="Peterson D.G."/>
            <person name="Rokhsar D.S."/>
            <person name="Wang X."/>
            <person name="Schmutz J."/>
        </authorList>
    </citation>
    <scope>NUCLEOTIDE SEQUENCE [LARGE SCALE GENOMIC DNA]</scope>
</reference>
<dbReference type="GO" id="GO:0006631">
    <property type="term" value="P:fatty acid metabolic process"/>
    <property type="evidence" value="ECO:0007669"/>
    <property type="project" value="TreeGrafter"/>
</dbReference>
<dbReference type="InterPro" id="IPR036298">
    <property type="entry name" value="Chalcone_isomerase_sf"/>
</dbReference>
<proteinExistence type="inferred from homology"/>
<keyword evidence="4" id="KW-1185">Reference proteome</keyword>
<dbReference type="Gene3D" id="3.50.70.10">
    <property type="match status" value="1"/>
</dbReference>
<name>A0A0D2R8G9_GOSRA</name>
<dbReference type="EMBL" id="CM001743">
    <property type="protein sequence ID" value="KJB25881.1"/>
    <property type="molecule type" value="Genomic_DNA"/>
</dbReference>
<evidence type="ECO:0000259" key="2">
    <source>
        <dbReference type="Pfam" id="PF16035"/>
    </source>
</evidence>
<dbReference type="PANTHER" id="PTHR47589:SF5">
    <property type="entry name" value="CHALCONE ISOMERASE DOMAIN-CONTAINING PROTEIN"/>
    <property type="match status" value="1"/>
</dbReference>
<dbReference type="InterPro" id="IPR016089">
    <property type="entry name" value="Chalcone_isomerase_bundle_sf"/>
</dbReference>
<dbReference type="AlphaFoldDB" id="A0A0D2R8G9"/>
<dbReference type="Proteomes" id="UP000032304">
    <property type="component" value="Chromosome 4"/>
</dbReference>
<evidence type="ECO:0000313" key="4">
    <source>
        <dbReference type="Proteomes" id="UP000032304"/>
    </source>
</evidence>
<dbReference type="STRING" id="29730.A0A0D2R8G9"/>
<dbReference type="PANTHER" id="PTHR47589">
    <property type="entry name" value="FATTY-ACID-BINDING PROTEIN 1"/>
    <property type="match status" value="1"/>
</dbReference>
<evidence type="ECO:0000256" key="1">
    <source>
        <dbReference type="ARBA" id="ARBA00007166"/>
    </source>
</evidence>
<dbReference type="InterPro" id="IPR044228">
    <property type="entry name" value="FAP1"/>
</dbReference>
<sequence>MMMSLRFPFLFSQPTNLPGSGSSSQNNHRTTPRSRFSATFAAATAASIGAAAAAGVSVVSQNPNHPFFQHAANLLLPNSSSLLLASVSLADGSAPVVEPKSGVSFPAVLGSSLTLLGVGLRKKSILGLKNIDVYAFGVYANGDDVKKFLSEKYGNLSTFELKNSKDFNNDLMEADISMTVRLQIVYSKLSIKSIRSAYEESVGSRLQKFSGSDNKELLQRFTSQFKDEYKLPRGSLVELSKEPGYVLKTISKLFFASFIFKLDIRSYLFPIFLHSDSVEINSSGICIKCTLFPLFFLTQCL</sequence>
<organism evidence="3 4">
    <name type="scientific">Gossypium raimondii</name>
    <name type="common">Peruvian cotton</name>
    <name type="synonym">Gossypium klotzschianum subsp. raimondii</name>
    <dbReference type="NCBI Taxonomy" id="29730"/>
    <lineage>
        <taxon>Eukaryota</taxon>
        <taxon>Viridiplantae</taxon>
        <taxon>Streptophyta</taxon>
        <taxon>Embryophyta</taxon>
        <taxon>Tracheophyta</taxon>
        <taxon>Spermatophyta</taxon>
        <taxon>Magnoliopsida</taxon>
        <taxon>eudicotyledons</taxon>
        <taxon>Gunneridae</taxon>
        <taxon>Pentapetalae</taxon>
        <taxon>rosids</taxon>
        <taxon>malvids</taxon>
        <taxon>Malvales</taxon>
        <taxon>Malvaceae</taxon>
        <taxon>Malvoideae</taxon>
        <taxon>Gossypium</taxon>
    </lineage>
</organism>
<feature type="domain" description="Chalcone isomerase" evidence="2">
    <location>
        <begin position="113"/>
        <end position="242"/>
    </location>
</feature>
<dbReference type="InterPro" id="IPR016088">
    <property type="entry name" value="Chalcone_isomerase_3-sand"/>
</dbReference>
<dbReference type="GO" id="GO:0016872">
    <property type="term" value="F:intramolecular lyase activity"/>
    <property type="evidence" value="ECO:0007669"/>
    <property type="project" value="InterPro"/>
</dbReference>